<organism evidence="2 3">
    <name type="scientific">Saccharothrix australiensis</name>
    <dbReference type="NCBI Taxonomy" id="2072"/>
    <lineage>
        <taxon>Bacteria</taxon>
        <taxon>Bacillati</taxon>
        <taxon>Actinomycetota</taxon>
        <taxon>Actinomycetes</taxon>
        <taxon>Pseudonocardiales</taxon>
        <taxon>Pseudonocardiaceae</taxon>
        <taxon>Saccharothrix</taxon>
    </lineage>
</organism>
<dbReference type="OrthoDB" id="9778998at2"/>
<dbReference type="RefSeq" id="WP_121008192.1">
    <property type="nucleotide sequence ID" value="NZ_RBXO01000001.1"/>
</dbReference>
<dbReference type="Pfam" id="PF09826">
    <property type="entry name" value="Beta_propel"/>
    <property type="match status" value="1"/>
</dbReference>
<protein>
    <submittedName>
        <fullName evidence="2">Putative secreted protein with C-terminal beta-propeller domain</fullName>
    </submittedName>
</protein>
<keyword evidence="3" id="KW-1185">Reference proteome</keyword>
<accession>A0A495W5F7</accession>
<dbReference type="EMBL" id="RBXO01000001">
    <property type="protein sequence ID" value="RKT56669.1"/>
    <property type="molecule type" value="Genomic_DNA"/>
</dbReference>
<dbReference type="InterPro" id="IPR019198">
    <property type="entry name" value="Beta_propeller_containing"/>
</dbReference>
<reference evidence="2 3" key="1">
    <citation type="submission" date="2018-10" db="EMBL/GenBank/DDBJ databases">
        <title>Sequencing the genomes of 1000 actinobacteria strains.</title>
        <authorList>
            <person name="Klenk H.-P."/>
        </authorList>
    </citation>
    <scope>NUCLEOTIDE SEQUENCE [LARGE SCALE GENOMIC DNA]</scope>
    <source>
        <strain evidence="2 3">DSM 43800</strain>
    </source>
</reference>
<sequence length="641" mass="66378">MTRWTWGRRAGLLGGAALVAVTSAASAVPAVLDGGAPPPAGRDVPVELVAFDGCDAALAGLRAAMAPHVGAYGPAGRAYAHLETTAADALPAPAGVAQKAVPEHSSTTVHEAGVDEPDLVKTDGGRVVTVVDGRLRVVDVASRALTGTLDLPAGNASNLLLHGDRALVVSASPQVVDDIGIAPGGFAPEQGATLTLVDLAGAPKVAGTLEVDGRYVDARQVGDVVRVVVHSAPRLPWVYPEGGRSEAEALLRNREVVATAPVDAWLPRYARTTADGTRDTGALVACDRVSHPARHSATSLLSVLTFDFPGELGTGDAVSIVADGDTVYGTGGSLYIADDHHLSPGAPRLPAPPAETAVHQFDVSAPGPPRHVASGRVKGTLLNQYSLSEHEGHLRVATTSFDAPGIPERPPASQSAVTVLRRDGADLVEVGRVDGLGLGERVHAVRFLGPLGYVVTFRETDPLYTLDLADPANPRRSGELKINGYSAHLHPAGEGKLIGVGQEATDQGRALGTQVSLFDVSDAAAPKRVAAHHVPGGSSEAEYDPHAFLHWPARDLLVLPVLTYPTAERSTAPPSGGVLVLRLRDNAFTEVGTVRHASAPDHDPGVRRALVVGDDLWTVSAAGLRVSGLDGLAERAWVPFT</sequence>
<comment type="caution">
    <text evidence="2">The sequence shown here is derived from an EMBL/GenBank/DDBJ whole genome shotgun (WGS) entry which is preliminary data.</text>
</comment>
<name>A0A495W5F7_9PSEU</name>
<evidence type="ECO:0000256" key="1">
    <source>
        <dbReference type="SAM" id="SignalP"/>
    </source>
</evidence>
<dbReference type="Proteomes" id="UP000282084">
    <property type="component" value="Unassembled WGS sequence"/>
</dbReference>
<proteinExistence type="predicted"/>
<evidence type="ECO:0000313" key="2">
    <source>
        <dbReference type="EMBL" id="RKT56669.1"/>
    </source>
</evidence>
<gene>
    <name evidence="2" type="ORF">C8E97_5378</name>
</gene>
<feature type="signal peptide" evidence="1">
    <location>
        <begin position="1"/>
        <end position="27"/>
    </location>
</feature>
<dbReference type="AlphaFoldDB" id="A0A495W5F7"/>
<feature type="chain" id="PRO_5019824789" evidence="1">
    <location>
        <begin position="28"/>
        <end position="641"/>
    </location>
</feature>
<evidence type="ECO:0000313" key="3">
    <source>
        <dbReference type="Proteomes" id="UP000282084"/>
    </source>
</evidence>
<keyword evidence="1" id="KW-0732">Signal</keyword>